<dbReference type="PANTHER" id="PTHR31973">
    <property type="entry name" value="POLYPROTEIN, PUTATIVE-RELATED"/>
    <property type="match status" value="1"/>
</dbReference>
<name>A0AAW2D4M5_9ROSI</name>
<dbReference type="EMBL" id="JAZDWU010000004">
    <property type="protein sequence ID" value="KAL0003636.1"/>
    <property type="molecule type" value="Genomic_DNA"/>
</dbReference>
<proteinExistence type="predicted"/>
<accession>A0AAW2D4M5</accession>
<evidence type="ECO:0000313" key="2">
    <source>
        <dbReference type="EMBL" id="KAL0003636.1"/>
    </source>
</evidence>
<gene>
    <name evidence="2" type="ORF">SO802_011197</name>
</gene>
<keyword evidence="3" id="KW-1185">Reference proteome</keyword>
<feature type="compositionally biased region" description="Basic residues" evidence="1">
    <location>
        <begin position="174"/>
        <end position="183"/>
    </location>
</feature>
<feature type="compositionally biased region" description="Basic and acidic residues" evidence="1">
    <location>
        <begin position="156"/>
        <end position="168"/>
    </location>
</feature>
<dbReference type="PANTHER" id="PTHR31973:SF187">
    <property type="entry name" value="MUTATOR TRANSPOSASE MUDRA PROTEIN"/>
    <property type="match status" value="1"/>
</dbReference>
<comment type="caution">
    <text evidence="2">The sequence shown here is derived from an EMBL/GenBank/DDBJ whole genome shotgun (WGS) entry which is preliminary data.</text>
</comment>
<dbReference type="Proteomes" id="UP001459277">
    <property type="component" value="Unassembled WGS sequence"/>
</dbReference>
<sequence length="183" mass="20955">MDIKFKLNEKTKVSVHCKYECGWRVYASQILGELTFQIKTMVPTCTCGRTFKHSQDVFANLSINQVYKTKRKAKEFILGDERLQYGKLRDYAEMIRVTDVGSKVILQTEITKPNIQPMFKRIYVRNNSQKVEFMGVGRDGLRVETSDAMFSTEDSMQSKDKDKDKDKGNGNGRGKGKGKVFGK</sequence>
<evidence type="ECO:0000313" key="3">
    <source>
        <dbReference type="Proteomes" id="UP001459277"/>
    </source>
</evidence>
<feature type="region of interest" description="Disordered" evidence="1">
    <location>
        <begin position="147"/>
        <end position="183"/>
    </location>
</feature>
<dbReference type="AlphaFoldDB" id="A0AAW2D4M5"/>
<reference evidence="2 3" key="1">
    <citation type="submission" date="2024-01" db="EMBL/GenBank/DDBJ databases">
        <title>A telomere-to-telomere, gap-free genome of sweet tea (Lithocarpus litseifolius).</title>
        <authorList>
            <person name="Zhou J."/>
        </authorList>
    </citation>
    <scope>NUCLEOTIDE SEQUENCE [LARGE SCALE GENOMIC DNA]</scope>
    <source>
        <strain evidence="2">Zhou-2022a</strain>
        <tissue evidence="2">Leaf</tissue>
    </source>
</reference>
<evidence type="ECO:0000256" key="1">
    <source>
        <dbReference type="SAM" id="MobiDB-lite"/>
    </source>
</evidence>
<protein>
    <submittedName>
        <fullName evidence="2">Uncharacterized protein</fullName>
    </submittedName>
</protein>
<organism evidence="2 3">
    <name type="scientific">Lithocarpus litseifolius</name>
    <dbReference type="NCBI Taxonomy" id="425828"/>
    <lineage>
        <taxon>Eukaryota</taxon>
        <taxon>Viridiplantae</taxon>
        <taxon>Streptophyta</taxon>
        <taxon>Embryophyta</taxon>
        <taxon>Tracheophyta</taxon>
        <taxon>Spermatophyta</taxon>
        <taxon>Magnoliopsida</taxon>
        <taxon>eudicotyledons</taxon>
        <taxon>Gunneridae</taxon>
        <taxon>Pentapetalae</taxon>
        <taxon>rosids</taxon>
        <taxon>fabids</taxon>
        <taxon>Fagales</taxon>
        <taxon>Fagaceae</taxon>
        <taxon>Lithocarpus</taxon>
    </lineage>
</organism>